<name>A0A086YAJ3_9RHOB</name>
<proteinExistence type="predicted"/>
<accession>A0A086YAJ3</accession>
<gene>
    <name evidence="1" type="ORF">CN97_09690</name>
</gene>
<reference evidence="1 2" key="1">
    <citation type="submission" date="2014-03" db="EMBL/GenBank/DDBJ databases">
        <title>Genome of Haematobacter massiliensis CCUG 47968.</title>
        <authorList>
            <person name="Wang D."/>
            <person name="Wang G."/>
        </authorList>
    </citation>
    <scope>NUCLEOTIDE SEQUENCE [LARGE SCALE GENOMIC DNA]</scope>
    <source>
        <strain evidence="1 2">CCUG 47968</strain>
    </source>
</reference>
<dbReference type="Proteomes" id="UP000028826">
    <property type="component" value="Unassembled WGS sequence"/>
</dbReference>
<dbReference type="RefSeq" id="WP_051910949.1">
    <property type="nucleotide sequence ID" value="NZ_CAMIFG010000074.1"/>
</dbReference>
<dbReference type="AlphaFoldDB" id="A0A086YAJ3"/>
<keyword evidence="2" id="KW-1185">Reference proteome</keyword>
<comment type="caution">
    <text evidence="1">The sequence shown here is derived from an EMBL/GenBank/DDBJ whole genome shotgun (WGS) entry which is preliminary data.</text>
</comment>
<evidence type="ECO:0000313" key="2">
    <source>
        <dbReference type="Proteomes" id="UP000028826"/>
    </source>
</evidence>
<evidence type="ECO:0000313" key="1">
    <source>
        <dbReference type="EMBL" id="KFI31293.1"/>
    </source>
</evidence>
<dbReference type="STRING" id="195105.CN97_09690"/>
<dbReference type="OrthoDB" id="7871110at2"/>
<protein>
    <submittedName>
        <fullName evidence="1">Uncharacterized protein</fullName>
    </submittedName>
</protein>
<organism evidence="1 2">
    <name type="scientific">Haematobacter massiliensis</name>
    <dbReference type="NCBI Taxonomy" id="195105"/>
    <lineage>
        <taxon>Bacteria</taxon>
        <taxon>Pseudomonadati</taxon>
        <taxon>Pseudomonadota</taxon>
        <taxon>Alphaproteobacteria</taxon>
        <taxon>Rhodobacterales</taxon>
        <taxon>Paracoccaceae</taxon>
        <taxon>Haematobacter</taxon>
    </lineage>
</organism>
<dbReference type="EMBL" id="JGYG01000002">
    <property type="protein sequence ID" value="KFI31293.1"/>
    <property type="molecule type" value="Genomic_DNA"/>
</dbReference>
<dbReference type="eggNOG" id="COG5375">
    <property type="taxonomic scope" value="Bacteria"/>
</dbReference>
<sequence length="222" mass="23481">MTEAAAARATRRITYSRFVAWAKVILPLVALGILSTIFLISHRIDPNSGIPFAEANLDIEALIRDQRITNPTYAGVTSDGTMVTIAADTARPDREDPGHATAEEVRVRLEEPSGAETVVTAPAGVVDTGAKTLRLSGGVDVNRSDGYEMHAATVTALLDAGQLDAAGPVDGRGPLGTLQAGAMQVFRQKTGGDGGGENYRLVFTEGVRIVYQPKAPEERKTP</sequence>